<organism evidence="2 3">
    <name type="scientific">Williamsia phyllosphaerae</name>
    <dbReference type="NCBI Taxonomy" id="885042"/>
    <lineage>
        <taxon>Bacteria</taxon>
        <taxon>Bacillati</taxon>
        <taxon>Actinomycetota</taxon>
        <taxon>Actinomycetes</taxon>
        <taxon>Mycobacteriales</taxon>
        <taxon>Nocardiaceae</taxon>
        <taxon>Williamsia</taxon>
    </lineage>
</organism>
<evidence type="ECO:0000259" key="1">
    <source>
        <dbReference type="Pfam" id="PF00668"/>
    </source>
</evidence>
<evidence type="ECO:0000313" key="3">
    <source>
        <dbReference type="Proteomes" id="UP000632454"/>
    </source>
</evidence>
<dbReference type="Pfam" id="PF00668">
    <property type="entry name" value="Condensation"/>
    <property type="match status" value="1"/>
</dbReference>
<protein>
    <recommendedName>
        <fullName evidence="1">Condensation domain-containing protein</fullName>
    </recommendedName>
</protein>
<evidence type="ECO:0000313" key="2">
    <source>
        <dbReference type="EMBL" id="GGF24852.1"/>
    </source>
</evidence>
<dbReference type="Gene3D" id="3.30.559.10">
    <property type="entry name" value="Chloramphenicol acetyltransferase-like domain"/>
    <property type="match status" value="1"/>
</dbReference>
<dbReference type="SUPFAM" id="SSF52777">
    <property type="entry name" value="CoA-dependent acyltransferases"/>
    <property type="match status" value="2"/>
</dbReference>
<name>A0ABQ1UQR3_9NOCA</name>
<sequence length="441" mass="48176">MGETFGLTASQRNMFDAEHLQDDYSVVVAHYLDITDVDRRFDHERFRAGVIAGARVLETAYSRFTIVDGQPAQYIDPSVPFGVHTVDLRGEADPVVAAHDWMRADHEALMDVTADQMAVSAFLRVADDRTFWYLRGHHIAFDGFAALTCLHEAVDRYNSSTRGETYEVAPRATVAEVVADDEKYRDSSRRVADAEYWTERVSGLPERVSLAQAPSAGRLAPHHEVRSMVMPADDQRLLDARAIEFGASSAAVLGAAFAAYLAVSADRDDIVLSLPVTGRATAKIKRAGGMVANMLPVRLDGVLTHSGRDLVAAATLELTGCLRRQRYRFEDIAERAGLSDTVTSFGPIVNLVFFDKPLALDGARVSYHILSSGILDDLRINLYQAGAGLPIVVDLHGNSTIYSGAEIEDHLAAFGGLLHEFLHRPDAAVRDLPVSSGLVSR</sequence>
<proteinExistence type="predicted"/>
<dbReference type="InterPro" id="IPR023213">
    <property type="entry name" value="CAT-like_dom_sf"/>
</dbReference>
<accession>A0ABQ1UQR3</accession>
<comment type="caution">
    <text evidence="2">The sequence shown here is derived from an EMBL/GenBank/DDBJ whole genome shotgun (WGS) entry which is preliminary data.</text>
</comment>
<dbReference type="RefSeq" id="WP_188489382.1">
    <property type="nucleotide sequence ID" value="NZ_BMCS01000001.1"/>
</dbReference>
<dbReference type="InterPro" id="IPR001242">
    <property type="entry name" value="Condensation_dom"/>
</dbReference>
<dbReference type="PANTHER" id="PTHR45527:SF1">
    <property type="entry name" value="FATTY ACID SYNTHASE"/>
    <property type="match status" value="1"/>
</dbReference>
<dbReference type="PANTHER" id="PTHR45527">
    <property type="entry name" value="NONRIBOSOMAL PEPTIDE SYNTHETASE"/>
    <property type="match status" value="1"/>
</dbReference>
<dbReference type="EMBL" id="BMCS01000001">
    <property type="protein sequence ID" value="GGF24852.1"/>
    <property type="molecule type" value="Genomic_DNA"/>
</dbReference>
<gene>
    <name evidence="2" type="ORF">GCM10007298_20930</name>
</gene>
<dbReference type="Proteomes" id="UP000632454">
    <property type="component" value="Unassembled WGS sequence"/>
</dbReference>
<reference evidence="3" key="1">
    <citation type="journal article" date="2019" name="Int. J. Syst. Evol. Microbiol.">
        <title>The Global Catalogue of Microorganisms (GCM) 10K type strain sequencing project: providing services to taxonomists for standard genome sequencing and annotation.</title>
        <authorList>
            <consortium name="The Broad Institute Genomics Platform"/>
            <consortium name="The Broad Institute Genome Sequencing Center for Infectious Disease"/>
            <person name="Wu L."/>
            <person name="Ma J."/>
        </authorList>
    </citation>
    <scope>NUCLEOTIDE SEQUENCE [LARGE SCALE GENOMIC DNA]</scope>
    <source>
        <strain evidence="3">CCM 7855</strain>
    </source>
</reference>
<keyword evidence="3" id="KW-1185">Reference proteome</keyword>
<dbReference type="Gene3D" id="3.30.559.30">
    <property type="entry name" value="Nonribosomal peptide synthetase, condensation domain"/>
    <property type="match status" value="1"/>
</dbReference>
<feature type="domain" description="Condensation" evidence="1">
    <location>
        <begin position="7"/>
        <end position="432"/>
    </location>
</feature>